<dbReference type="GO" id="GO:0046872">
    <property type="term" value="F:metal ion binding"/>
    <property type="evidence" value="ECO:0007669"/>
    <property type="project" value="UniProtKB-KW"/>
</dbReference>
<keyword evidence="4" id="KW-0378">Hydrolase</keyword>
<evidence type="ECO:0000256" key="1">
    <source>
        <dbReference type="ARBA" id="ARBA00022649"/>
    </source>
</evidence>
<accession>X1A0F6</accession>
<dbReference type="Gene3D" id="3.40.50.1010">
    <property type="entry name" value="5'-nuclease"/>
    <property type="match status" value="1"/>
</dbReference>
<dbReference type="InterPro" id="IPR022907">
    <property type="entry name" value="VapC_family"/>
</dbReference>
<dbReference type="GO" id="GO:0016787">
    <property type="term" value="F:hydrolase activity"/>
    <property type="evidence" value="ECO:0007669"/>
    <property type="project" value="UniProtKB-KW"/>
</dbReference>
<dbReference type="Pfam" id="PF01850">
    <property type="entry name" value="PIN"/>
    <property type="match status" value="1"/>
</dbReference>
<keyword evidence="1" id="KW-1277">Toxin-antitoxin system</keyword>
<organism evidence="6">
    <name type="scientific">marine sediment metagenome</name>
    <dbReference type="NCBI Taxonomy" id="412755"/>
    <lineage>
        <taxon>unclassified sequences</taxon>
        <taxon>metagenomes</taxon>
        <taxon>ecological metagenomes</taxon>
    </lineage>
</organism>
<dbReference type="SMART" id="SM00670">
    <property type="entry name" value="PINc"/>
    <property type="match status" value="1"/>
</dbReference>
<name>X1A0F6_9ZZZZ</name>
<dbReference type="InterPro" id="IPR002716">
    <property type="entry name" value="PIN_dom"/>
</dbReference>
<feature type="domain" description="PIN" evidence="5">
    <location>
        <begin position="3"/>
        <end position="127"/>
    </location>
</feature>
<dbReference type="AlphaFoldDB" id="X1A0F6"/>
<reference evidence="6" key="1">
    <citation type="journal article" date="2014" name="Front. Microbiol.">
        <title>High frequency of phylogenetically diverse reductive dehalogenase-homologous genes in deep subseafloor sedimentary metagenomes.</title>
        <authorList>
            <person name="Kawai M."/>
            <person name="Futagami T."/>
            <person name="Toyoda A."/>
            <person name="Takaki Y."/>
            <person name="Nishi S."/>
            <person name="Hori S."/>
            <person name="Arai W."/>
            <person name="Tsubouchi T."/>
            <person name="Morono Y."/>
            <person name="Uchiyama I."/>
            <person name="Ito T."/>
            <person name="Fujiyama A."/>
            <person name="Inagaki F."/>
            <person name="Takami H."/>
        </authorList>
    </citation>
    <scope>NUCLEOTIDE SEQUENCE</scope>
    <source>
        <strain evidence="6">Expedition CK06-06</strain>
    </source>
</reference>
<dbReference type="InterPro" id="IPR029060">
    <property type="entry name" value="PIN-like_dom_sf"/>
</dbReference>
<dbReference type="GO" id="GO:0004540">
    <property type="term" value="F:RNA nuclease activity"/>
    <property type="evidence" value="ECO:0007669"/>
    <property type="project" value="InterPro"/>
</dbReference>
<dbReference type="PANTHER" id="PTHR38826:SF5">
    <property type="entry name" value="RIBONUCLEASE VAPC13"/>
    <property type="match status" value="1"/>
</dbReference>
<dbReference type="PANTHER" id="PTHR38826">
    <property type="entry name" value="RIBONUCLEASE VAPC13"/>
    <property type="match status" value="1"/>
</dbReference>
<proteinExistence type="inferred from homology"/>
<protein>
    <recommendedName>
        <fullName evidence="5">PIN domain-containing protein</fullName>
    </recommendedName>
</protein>
<evidence type="ECO:0000256" key="3">
    <source>
        <dbReference type="ARBA" id="ARBA00022723"/>
    </source>
</evidence>
<keyword evidence="3" id="KW-0479">Metal-binding</keyword>
<comment type="caution">
    <text evidence="6">The sequence shown here is derived from an EMBL/GenBank/DDBJ whole genome shotgun (WGS) entry which is preliminary data.</text>
</comment>
<evidence type="ECO:0000313" key="6">
    <source>
        <dbReference type="EMBL" id="GAG66208.1"/>
    </source>
</evidence>
<dbReference type="HAMAP" id="MF_00265">
    <property type="entry name" value="VapC_Nob1"/>
    <property type="match status" value="1"/>
</dbReference>
<sequence>MKSRVYADTNLFIRFFTGEPDKQAQKSRKFLDQVSRGKYELFICDLIIAEIIYVLESIYDLDRYGIVEKILAIAEIDNAVIENRQVILKALDLYEEKNIDFIDAYLASHSVKNNCDTVFTFDKDFRKIDFIKKIIP</sequence>
<evidence type="ECO:0000256" key="4">
    <source>
        <dbReference type="ARBA" id="ARBA00022801"/>
    </source>
</evidence>
<evidence type="ECO:0000259" key="5">
    <source>
        <dbReference type="SMART" id="SM00670"/>
    </source>
</evidence>
<dbReference type="InterPro" id="IPR052106">
    <property type="entry name" value="PINc/VapC_TA"/>
</dbReference>
<keyword evidence="2" id="KW-0540">Nuclease</keyword>
<gene>
    <name evidence="6" type="ORF">S01H4_00981</name>
</gene>
<evidence type="ECO:0000256" key="2">
    <source>
        <dbReference type="ARBA" id="ARBA00022722"/>
    </source>
</evidence>
<dbReference type="SUPFAM" id="SSF88723">
    <property type="entry name" value="PIN domain-like"/>
    <property type="match status" value="1"/>
</dbReference>
<dbReference type="EMBL" id="BART01000161">
    <property type="protein sequence ID" value="GAG66208.1"/>
    <property type="molecule type" value="Genomic_DNA"/>
</dbReference>